<organism evidence="1">
    <name type="scientific">marine metagenome</name>
    <dbReference type="NCBI Taxonomy" id="408172"/>
    <lineage>
        <taxon>unclassified sequences</taxon>
        <taxon>metagenomes</taxon>
        <taxon>ecological metagenomes</taxon>
    </lineage>
</organism>
<evidence type="ECO:0000313" key="1">
    <source>
        <dbReference type="EMBL" id="SVC75353.1"/>
    </source>
</evidence>
<proteinExistence type="predicted"/>
<accession>A0A382PPN6</accession>
<feature type="non-terminal residue" evidence="1">
    <location>
        <position position="341"/>
    </location>
</feature>
<dbReference type="EMBL" id="UINC01108905">
    <property type="protein sequence ID" value="SVC75353.1"/>
    <property type="molecule type" value="Genomic_DNA"/>
</dbReference>
<reference evidence="1" key="1">
    <citation type="submission" date="2018-05" db="EMBL/GenBank/DDBJ databases">
        <authorList>
            <person name="Lanie J.A."/>
            <person name="Ng W.-L."/>
            <person name="Kazmierczak K.M."/>
            <person name="Andrzejewski T.M."/>
            <person name="Davidsen T.M."/>
            <person name="Wayne K.J."/>
            <person name="Tettelin H."/>
            <person name="Glass J.I."/>
            <person name="Rusch D."/>
            <person name="Podicherti R."/>
            <person name="Tsui H.-C.T."/>
            <person name="Winkler M.E."/>
        </authorList>
    </citation>
    <scope>NUCLEOTIDE SEQUENCE</scope>
</reference>
<sequence length="341" mass="33719">IFSGNGSSVASSFTPNNDGTFVFGASGGTLTFNGGLTTTSVDGTVTLNGTIATSDDAVVLGAVTLGSATIIDTDRGGALTIGAVTGGSNALTLNDLANCACNGAISGVSTLTIGDIAGGIGSGANFSGAVNVTTLEVNEVNDVQFNSTVNATTITLEDFTNADGGLFGRVSFNGNLTVGTFSTDTSEMTVEILGSSNTFSQRATFRNSGNINLGSTGATDSFTFNGGLTDSSVSSGTFFRIAGSFASSNDTIVIDDVLVRANTTIDTNATDNTGDITLGTITTDNGSRTLTLSTGNNIAGADITASGNISGVTTLPLADVGGTATLSGDVDVTELTVGNTV</sequence>
<protein>
    <submittedName>
        <fullName evidence="1">Uncharacterized protein</fullName>
    </submittedName>
</protein>
<feature type="non-terminal residue" evidence="1">
    <location>
        <position position="1"/>
    </location>
</feature>
<dbReference type="AlphaFoldDB" id="A0A382PPN6"/>
<gene>
    <name evidence="1" type="ORF">METZ01_LOCUS328207</name>
</gene>
<name>A0A382PPN6_9ZZZZ</name>